<proteinExistence type="predicted"/>
<gene>
    <name evidence="2" type="ORF">M409DRAFT_61650</name>
</gene>
<evidence type="ECO:0000256" key="1">
    <source>
        <dbReference type="SAM" id="MobiDB-lite"/>
    </source>
</evidence>
<feature type="region of interest" description="Disordered" evidence="1">
    <location>
        <begin position="255"/>
        <end position="324"/>
    </location>
</feature>
<feature type="compositionally biased region" description="Polar residues" evidence="1">
    <location>
        <begin position="1"/>
        <end position="11"/>
    </location>
</feature>
<feature type="compositionally biased region" description="Basic and acidic residues" evidence="1">
    <location>
        <begin position="13"/>
        <end position="23"/>
    </location>
</feature>
<sequence>MATSFETTFQQWADKHRDEEPNDEECKRLQDEFVAFQEKSDGLLARFESILEIWEKKVPQSEAYQTLKRSAEQRTPSALSIVTSLSWKDLEFAAHVVRRYLHSAEGQGRNVSANARWLRSLAQLSVRIDEANFVHEANYTTFPRHKEAFENRTFTKSLRNQSSSFLLVKEISDIASKARKAKRARSKNISPDSVQISDQISAWVERGLISSPSGGTQTLRELEPTAYATWMLSFDEYGFLIADTRTDRADLLPMMPANALQSPPPSSPPPTLLSSPSVTSPEPVEVHQYSSHSSASSLTDDSLDGSTIAASEPPKQPWVPAVSDGFALPDLPHLPEPSTVELTVLDSFPDQSDQEETPEIVPSSERLSSEVHVGHRNAAAWTTGSMFCGRLAQETISQIVSDILTKWKKEASAPGASQVCRQRSECVDGSWARRVTPKWSAQNASAVSRVVQCTPGRMLHLARTTQPMSDVYLIRPGQRTDPVDSSIIYELEALGGIPGTGAASVALDVADAPEWPLAASTESRFTALPHNPSSSYVGHGLRGSFREPIAYDLCGVWIRLVLGNAILSVRSQADQEWEKIYLRSGDTAYLSSRKMHAIAFVTNCTVCEYVTLDAAGLVQELEDMQTTPRAPINLPGRIQTRSPWLGDVLADPSGLKSFIDEATTGLQVETILDRLKSEFCDQRVSAGL</sequence>
<name>A0A6A6BUH4_ZASCE</name>
<keyword evidence="3" id="KW-1185">Reference proteome</keyword>
<evidence type="ECO:0000313" key="3">
    <source>
        <dbReference type="Proteomes" id="UP000799537"/>
    </source>
</evidence>
<feature type="compositionally biased region" description="Low complexity" evidence="1">
    <location>
        <begin position="272"/>
        <end position="283"/>
    </location>
</feature>
<dbReference type="Proteomes" id="UP000799537">
    <property type="component" value="Unassembled WGS sequence"/>
</dbReference>
<accession>A0A6A6BUH4</accession>
<dbReference type="GeneID" id="54568100"/>
<feature type="region of interest" description="Disordered" evidence="1">
    <location>
        <begin position="1"/>
        <end position="23"/>
    </location>
</feature>
<dbReference type="AlphaFoldDB" id="A0A6A6BUH4"/>
<protein>
    <submittedName>
        <fullName evidence="2">Uncharacterized protein</fullName>
    </submittedName>
</protein>
<evidence type="ECO:0000313" key="2">
    <source>
        <dbReference type="EMBL" id="KAF2158447.1"/>
    </source>
</evidence>
<dbReference type="RefSeq" id="XP_033659336.1">
    <property type="nucleotide sequence ID" value="XM_033814828.1"/>
</dbReference>
<reference evidence="2" key="1">
    <citation type="journal article" date="2020" name="Stud. Mycol.">
        <title>101 Dothideomycetes genomes: a test case for predicting lifestyles and emergence of pathogens.</title>
        <authorList>
            <person name="Haridas S."/>
            <person name="Albert R."/>
            <person name="Binder M."/>
            <person name="Bloem J."/>
            <person name="Labutti K."/>
            <person name="Salamov A."/>
            <person name="Andreopoulos B."/>
            <person name="Baker S."/>
            <person name="Barry K."/>
            <person name="Bills G."/>
            <person name="Bluhm B."/>
            <person name="Cannon C."/>
            <person name="Castanera R."/>
            <person name="Culley D."/>
            <person name="Daum C."/>
            <person name="Ezra D."/>
            <person name="Gonzalez J."/>
            <person name="Henrissat B."/>
            <person name="Kuo A."/>
            <person name="Liang C."/>
            <person name="Lipzen A."/>
            <person name="Lutzoni F."/>
            <person name="Magnuson J."/>
            <person name="Mondo S."/>
            <person name="Nolan M."/>
            <person name="Ohm R."/>
            <person name="Pangilinan J."/>
            <person name="Park H.-J."/>
            <person name="Ramirez L."/>
            <person name="Alfaro M."/>
            <person name="Sun H."/>
            <person name="Tritt A."/>
            <person name="Yoshinaga Y."/>
            <person name="Zwiers L.-H."/>
            <person name="Turgeon B."/>
            <person name="Goodwin S."/>
            <person name="Spatafora J."/>
            <person name="Crous P."/>
            <person name="Grigoriev I."/>
        </authorList>
    </citation>
    <scope>NUCLEOTIDE SEQUENCE</scope>
    <source>
        <strain evidence="2">ATCC 36951</strain>
    </source>
</reference>
<feature type="compositionally biased region" description="Low complexity" evidence="1">
    <location>
        <begin position="290"/>
        <end position="307"/>
    </location>
</feature>
<organism evidence="2 3">
    <name type="scientific">Zasmidium cellare ATCC 36951</name>
    <dbReference type="NCBI Taxonomy" id="1080233"/>
    <lineage>
        <taxon>Eukaryota</taxon>
        <taxon>Fungi</taxon>
        <taxon>Dikarya</taxon>
        <taxon>Ascomycota</taxon>
        <taxon>Pezizomycotina</taxon>
        <taxon>Dothideomycetes</taxon>
        <taxon>Dothideomycetidae</taxon>
        <taxon>Mycosphaerellales</taxon>
        <taxon>Mycosphaerellaceae</taxon>
        <taxon>Zasmidium</taxon>
    </lineage>
</organism>
<dbReference type="EMBL" id="ML993665">
    <property type="protein sequence ID" value="KAF2158447.1"/>
    <property type="molecule type" value="Genomic_DNA"/>
</dbReference>
<feature type="compositionally biased region" description="Pro residues" evidence="1">
    <location>
        <begin position="262"/>
        <end position="271"/>
    </location>
</feature>